<dbReference type="AlphaFoldDB" id="A0A0E0CWL0"/>
<evidence type="ECO:0000313" key="3">
    <source>
        <dbReference type="EnsemblPlants" id="OMERI03G06760.1"/>
    </source>
</evidence>
<dbReference type="EnsemblPlants" id="OMERI03G06760.1">
    <property type="protein sequence ID" value="OMERI03G06760.1"/>
    <property type="gene ID" value="OMERI03G06760"/>
</dbReference>
<feature type="compositionally biased region" description="Polar residues" evidence="1">
    <location>
        <begin position="1"/>
        <end position="14"/>
    </location>
</feature>
<organism evidence="3">
    <name type="scientific">Oryza meridionalis</name>
    <dbReference type="NCBI Taxonomy" id="40149"/>
    <lineage>
        <taxon>Eukaryota</taxon>
        <taxon>Viridiplantae</taxon>
        <taxon>Streptophyta</taxon>
        <taxon>Embryophyta</taxon>
        <taxon>Tracheophyta</taxon>
        <taxon>Spermatophyta</taxon>
        <taxon>Magnoliopsida</taxon>
        <taxon>Liliopsida</taxon>
        <taxon>Poales</taxon>
        <taxon>Poaceae</taxon>
        <taxon>BOP clade</taxon>
        <taxon>Oryzoideae</taxon>
        <taxon>Oryzeae</taxon>
        <taxon>Oryzinae</taxon>
        <taxon>Oryza</taxon>
    </lineage>
</organism>
<feature type="region of interest" description="Disordered" evidence="1">
    <location>
        <begin position="1"/>
        <end position="59"/>
    </location>
</feature>
<evidence type="ECO:0000259" key="2">
    <source>
        <dbReference type="Pfam" id="PF04526"/>
    </source>
</evidence>
<evidence type="ECO:0000256" key="1">
    <source>
        <dbReference type="SAM" id="MobiDB-lite"/>
    </source>
</evidence>
<feature type="domain" description="AIR12 DOMON" evidence="2">
    <location>
        <begin position="2"/>
        <end position="41"/>
    </location>
</feature>
<dbReference type="Pfam" id="PF04526">
    <property type="entry name" value="DUF568"/>
    <property type="match status" value="1"/>
</dbReference>
<reference evidence="3" key="2">
    <citation type="submission" date="2018-05" db="EMBL/GenBank/DDBJ databases">
        <title>OmerRS3 (Oryza meridionalis Reference Sequence Version 3).</title>
        <authorList>
            <person name="Zhang J."/>
            <person name="Kudrna D."/>
            <person name="Lee S."/>
            <person name="Talag J."/>
            <person name="Welchert J."/>
            <person name="Wing R.A."/>
        </authorList>
    </citation>
    <scope>NUCLEOTIDE SEQUENCE [LARGE SCALE GENOMIC DNA]</scope>
    <source>
        <strain evidence="3">cv. OR44</strain>
    </source>
</reference>
<dbReference type="HOGENOM" id="CLU_2964831_0_0_1"/>
<proteinExistence type="predicted"/>
<dbReference type="Gramene" id="OMERI03G06760.1">
    <property type="protein sequence ID" value="OMERI03G06760.1"/>
    <property type="gene ID" value="OMERI03G06760"/>
</dbReference>
<dbReference type="Proteomes" id="UP000008021">
    <property type="component" value="Chromosome 3"/>
</dbReference>
<sequence>MALPMNSTTQNTVWQAGPGSTGAIGPHPTSGQNLRSMQRLDRLTSCPGRAPEPPNSRMP</sequence>
<feature type="compositionally biased region" description="Pro residues" evidence="1">
    <location>
        <begin position="50"/>
        <end position="59"/>
    </location>
</feature>
<keyword evidence="4" id="KW-1185">Reference proteome</keyword>
<reference evidence="3" key="1">
    <citation type="submission" date="2015-04" db="UniProtKB">
        <authorList>
            <consortium name="EnsemblPlants"/>
        </authorList>
    </citation>
    <scope>IDENTIFICATION</scope>
</reference>
<protein>
    <recommendedName>
        <fullName evidence="2">AIR12 DOMON domain-containing protein</fullName>
    </recommendedName>
</protein>
<evidence type="ECO:0000313" key="4">
    <source>
        <dbReference type="Proteomes" id="UP000008021"/>
    </source>
</evidence>
<accession>A0A0E0CWL0</accession>
<name>A0A0E0CWL0_9ORYZ</name>
<dbReference type="InterPro" id="IPR045265">
    <property type="entry name" value="AIR12_DOMON"/>
</dbReference>